<dbReference type="OrthoDB" id="3257623at2759"/>
<name>A0A9P5PFM7_9AGAR</name>
<protein>
    <submittedName>
        <fullName evidence="2">Uncharacterized protein</fullName>
    </submittedName>
</protein>
<evidence type="ECO:0000313" key="3">
    <source>
        <dbReference type="Proteomes" id="UP000772434"/>
    </source>
</evidence>
<dbReference type="EMBL" id="JADNRY010000170">
    <property type="protein sequence ID" value="KAF9062501.1"/>
    <property type="molecule type" value="Genomic_DNA"/>
</dbReference>
<evidence type="ECO:0000256" key="1">
    <source>
        <dbReference type="SAM" id="MobiDB-lite"/>
    </source>
</evidence>
<feature type="region of interest" description="Disordered" evidence="1">
    <location>
        <begin position="22"/>
        <end position="80"/>
    </location>
</feature>
<organism evidence="2 3">
    <name type="scientific">Rhodocollybia butyracea</name>
    <dbReference type="NCBI Taxonomy" id="206335"/>
    <lineage>
        <taxon>Eukaryota</taxon>
        <taxon>Fungi</taxon>
        <taxon>Dikarya</taxon>
        <taxon>Basidiomycota</taxon>
        <taxon>Agaricomycotina</taxon>
        <taxon>Agaricomycetes</taxon>
        <taxon>Agaricomycetidae</taxon>
        <taxon>Agaricales</taxon>
        <taxon>Marasmiineae</taxon>
        <taxon>Omphalotaceae</taxon>
        <taxon>Rhodocollybia</taxon>
    </lineage>
</organism>
<dbReference type="Proteomes" id="UP000772434">
    <property type="component" value="Unassembled WGS sequence"/>
</dbReference>
<feature type="compositionally biased region" description="Basic and acidic residues" evidence="1">
    <location>
        <begin position="56"/>
        <end position="75"/>
    </location>
</feature>
<accession>A0A9P5PFM7</accession>
<reference evidence="2" key="1">
    <citation type="submission" date="2020-11" db="EMBL/GenBank/DDBJ databases">
        <authorList>
            <consortium name="DOE Joint Genome Institute"/>
            <person name="Ahrendt S."/>
            <person name="Riley R."/>
            <person name="Andreopoulos W."/>
            <person name="Labutti K."/>
            <person name="Pangilinan J."/>
            <person name="Ruiz-Duenas F.J."/>
            <person name="Barrasa J.M."/>
            <person name="Sanchez-Garcia M."/>
            <person name="Camarero S."/>
            <person name="Miyauchi S."/>
            <person name="Serrano A."/>
            <person name="Linde D."/>
            <person name="Babiker R."/>
            <person name="Drula E."/>
            <person name="Ayuso-Fernandez I."/>
            <person name="Pacheco R."/>
            <person name="Padilla G."/>
            <person name="Ferreira P."/>
            <person name="Barriuso J."/>
            <person name="Kellner H."/>
            <person name="Castanera R."/>
            <person name="Alfaro M."/>
            <person name="Ramirez L."/>
            <person name="Pisabarro A.G."/>
            <person name="Kuo A."/>
            <person name="Tritt A."/>
            <person name="Lipzen A."/>
            <person name="He G."/>
            <person name="Yan M."/>
            <person name="Ng V."/>
            <person name="Cullen D."/>
            <person name="Martin F."/>
            <person name="Rosso M.-N."/>
            <person name="Henrissat B."/>
            <person name="Hibbett D."/>
            <person name="Martinez A.T."/>
            <person name="Grigoriev I.V."/>
        </authorList>
    </citation>
    <scope>NUCLEOTIDE SEQUENCE</scope>
    <source>
        <strain evidence="2">AH 40177</strain>
    </source>
</reference>
<comment type="caution">
    <text evidence="2">The sequence shown here is derived from an EMBL/GenBank/DDBJ whole genome shotgun (WGS) entry which is preliminary data.</text>
</comment>
<proteinExistence type="predicted"/>
<evidence type="ECO:0000313" key="2">
    <source>
        <dbReference type="EMBL" id="KAF9062501.1"/>
    </source>
</evidence>
<keyword evidence="3" id="KW-1185">Reference proteome</keyword>
<gene>
    <name evidence="2" type="ORF">BDP27DRAFT_1368779</name>
</gene>
<dbReference type="AlphaFoldDB" id="A0A9P5PFM7"/>
<sequence length="161" mass="19098">MPKKCLTTLYIYKRDEKNLEKANTHLPVGNQLRSPKRKLRDLDDSNEGAENLAEASRPRRELKDKIRDNNRDEHTRGRKRMKITSSVERMNYFQPLIWSQIQQATKKAGKPWIPTDIVRIAKQSNPEVLKHLRPQTLRRWNDHNAKKKGIHQWTEKTLENV</sequence>